<name>A0A9D2AJZ5_9LACO</name>
<proteinExistence type="inferred from homology"/>
<dbReference type="EMBL" id="DXFH01000002">
    <property type="protein sequence ID" value="HIX35149.1"/>
    <property type="molecule type" value="Genomic_DNA"/>
</dbReference>
<evidence type="ECO:0000256" key="6">
    <source>
        <dbReference type="RuleBase" id="RU000553"/>
    </source>
</evidence>
<comment type="similarity">
    <text evidence="1 7">Belongs to the acylphosphatase family.</text>
</comment>
<evidence type="ECO:0000256" key="7">
    <source>
        <dbReference type="RuleBase" id="RU004168"/>
    </source>
</evidence>
<keyword evidence="5 6" id="KW-0378">Hydrolase</keyword>
<organism evidence="9 10">
    <name type="scientific">Candidatus Limosilactobacillus merdigallinarum</name>
    <dbReference type="NCBI Taxonomy" id="2838652"/>
    <lineage>
        <taxon>Bacteria</taxon>
        <taxon>Bacillati</taxon>
        <taxon>Bacillota</taxon>
        <taxon>Bacilli</taxon>
        <taxon>Lactobacillales</taxon>
        <taxon>Lactobacillaceae</taxon>
        <taxon>Limosilactobacillus</taxon>
    </lineage>
</organism>
<dbReference type="PANTHER" id="PTHR47268">
    <property type="entry name" value="ACYLPHOSPHATASE"/>
    <property type="match status" value="1"/>
</dbReference>
<feature type="active site" evidence="5">
    <location>
        <position position="36"/>
    </location>
</feature>
<comment type="caution">
    <text evidence="9">The sequence shown here is derived from an EMBL/GenBank/DDBJ whole genome shotgun (WGS) entry which is preliminary data.</text>
</comment>
<evidence type="ECO:0000256" key="1">
    <source>
        <dbReference type="ARBA" id="ARBA00005614"/>
    </source>
</evidence>
<accession>A0A9D2AJZ5</accession>
<dbReference type="InterPro" id="IPR036046">
    <property type="entry name" value="Acylphosphatase-like_dom_sf"/>
</dbReference>
<dbReference type="InterPro" id="IPR001792">
    <property type="entry name" value="Acylphosphatase-like_dom"/>
</dbReference>
<dbReference type="Pfam" id="PF00708">
    <property type="entry name" value="Acylphosphatase"/>
    <property type="match status" value="1"/>
</dbReference>
<dbReference type="GO" id="GO:0003998">
    <property type="term" value="F:acylphosphatase activity"/>
    <property type="evidence" value="ECO:0007669"/>
    <property type="project" value="UniProtKB-EC"/>
</dbReference>
<dbReference type="InterPro" id="IPR017968">
    <property type="entry name" value="Acylphosphatase_CS"/>
</dbReference>
<dbReference type="InterPro" id="IPR020456">
    <property type="entry name" value="Acylphosphatase"/>
</dbReference>
<sequence>MINYHILVSGVVQGVGFRWSTYQLAKQLGLTGFVKNLPNGQVYIEAQGPSKNMHQLVRALKDGSIAPYARIEHYEVTPANLSDYANFSISTDW</sequence>
<evidence type="ECO:0000313" key="9">
    <source>
        <dbReference type="EMBL" id="HIX35149.1"/>
    </source>
</evidence>
<protein>
    <recommendedName>
        <fullName evidence="3 5">Acylphosphatase</fullName>
        <ecNumber evidence="2 5">3.6.1.7</ecNumber>
    </recommendedName>
</protein>
<evidence type="ECO:0000259" key="8">
    <source>
        <dbReference type="PROSITE" id="PS51160"/>
    </source>
</evidence>
<dbReference type="Gene3D" id="3.30.70.100">
    <property type="match status" value="1"/>
</dbReference>
<gene>
    <name evidence="9" type="ORF">H9856_01860</name>
</gene>
<evidence type="ECO:0000256" key="3">
    <source>
        <dbReference type="ARBA" id="ARBA00015991"/>
    </source>
</evidence>
<evidence type="ECO:0000256" key="2">
    <source>
        <dbReference type="ARBA" id="ARBA00012150"/>
    </source>
</evidence>
<feature type="domain" description="Acylphosphatase-like" evidence="8">
    <location>
        <begin position="3"/>
        <end position="91"/>
    </location>
</feature>
<evidence type="ECO:0000256" key="4">
    <source>
        <dbReference type="ARBA" id="ARBA00047645"/>
    </source>
</evidence>
<dbReference type="Proteomes" id="UP000824231">
    <property type="component" value="Unassembled WGS sequence"/>
</dbReference>
<dbReference type="PROSITE" id="PS51160">
    <property type="entry name" value="ACYLPHOSPHATASE_3"/>
    <property type="match status" value="1"/>
</dbReference>
<reference evidence="9" key="2">
    <citation type="submission" date="2021-04" db="EMBL/GenBank/DDBJ databases">
        <authorList>
            <person name="Gilroy R."/>
        </authorList>
    </citation>
    <scope>NUCLEOTIDE SEQUENCE</scope>
    <source>
        <strain evidence="9">ChiSxjej3B15-572</strain>
    </source>
</reference>
<dbReference type="SUPFAM" id="SSF54975">
    <property type="entry name" value="Acylphosphatase/BLUF domain-like"/>
    <property type="match status" value="1"/>
</dbReference>
<dbReference type="EC" id="3.6.1.7" evidence="2 5"/>
<comment type="catalytic activity">
    <reaction evidence="4 5 6">
        <text>an acyl phosphate + H2O = a carboxylate + phosphate + H(+)</text>
        <dbReference type="Rhea" id="RHEA:14965"/>
        <dbReference type="ChEBI" id="CHEBI:15377"/>
        <dbReference type="ChEBI" id="CHEBI:15378"/>
        <dbReference type="ChEBI" id="CHEBI:29067"/>
        <dbReference type="ChEBI" id="CHEBI:43474"/>
        <dbReference type="ChEBI" id="CHEBI:59918"/>
        <dbReference type="EC" id="3.6.1.7"/>
    </reaction>
</comment>
<dbReference type="PANTHER" id="PTHR47268:SF4">
    <property type="entry name" value="ACYLPHOSPHATASE"/>
    <property type="match status" value="1"/>
</dbReference>
<dbReference type="PRINTS" id="PR00112">
    <property type="entry name" value="ACYLPHPHTASE"/>
</dbReference>
<reference evidence="9" key="1">
    <citation type="journal article" date="2021" name="PeerJ">
        <title>Extensive microbial diversity within the chicken gut microbiome revealed by metagenomics and culture.</title>
        <authorList>
            <person name="Gilroy R."/>
            <person name="Ravi A."/>
            <person name="Getino M."/>
            <person name="Pursley I."/>
            <person name="Horton D.L."/>
            <person name="Alikhan N.F."/>
            <person name="Baker D."/>
            <person name="Gharbi K."/>
            <person name="Hall N."/>
            <person name="Watson M."/>
            <person name="Adriaenssens E.M."/>
            <person name="Foster-Nyarko E."/>
            <person name="Jarju S."/>
            <person name="Secka A."/>
            <person name="Antonio M."/>
            <person name="Oren A."/>
            <person name="Chaudhuri R.R."/>
            <person name="La Ragione R."/>
            <person name="Hildebrand F."/>
            <person name="Pallen M.J."/>
        </authorList>
    </citation>
    <scope>NUCLEOTIDE SEQUENCE</scope>
    <source>
        <strain evidence="9">ChiSxjej3B15-572</strain>
    </source>
</reference>
<dbReference type="AlphaFoldDB" id="A0A9D2AJZ5"/>
<dbReference type="PROSITE" id="PS00150">
    <property type="entry name" value="ACYLPHOSPHATASE_1"/>
    <property type="match status" value="1"/>
</dbReference>
<feature type="active site" evidence="5">
    <location>
        <position position="18"/>
    </location>
</feature>
<evidence type="ECO:0000313" key="10">
    <source>
        <dbReference type="Proteomes" id="UP000824231"/>
    </source>
</evidence>
<evidence type="ECO:0000256" key="5">
    <source>
        <dbReference type="PROSITE-ProRule" id="PRU00520"/>
    </source>
</evidence>
<dbReference type="PROSITE" id="PS00151">
    <property type="entry name" value="ACYLPHOSPHATASE_2"/>
    <property type="match status" value="1"/>
</dbReference>